<reference evidence="3" key="1">
    <citation type="journal article" date="2014" name="Proc. Natl. Acad. Sci. U.S.A.">
        <title>Extensive sampling of basidiomycete genomes demonstrates inadequacy of the white-rot/brown-rot paradigm for wood decay fungi.</title>
        <authorList>
            <person name="Riley R."/>
            <person name="Salamov A.A."/>
            <person name="Brown D.W."/>
            <person name="Nagy L.G."/>
            <person name="Floudas D."/>
            <person name="Held B.W."/>
            <person name="Levasseur A."/>
            <person name="Lombard V."/>
            <person name="Morin E."/>
            <person name="Otillar R."/>
            <person name="Lindquist E.A."/>
            <person name="Sun H."/>
            <person name="LaButti K.M."/>
            <person name="Schmutz J."/>
            <person name="Jabbour D."/>
            <person name="Luo H."/>
            <person name="Baker S.E."/>
            <person name="Pisabarro A.G."/>
            <person name="Walton J.D."/>
            <person name="Blanchette R.A."/>
            <person name="Henrissat B."/>
            <person name="Martin F."/>
            <person name="Cullen D."/>
            <person name="Hibbett D.S."/>
            <person name="Grigoriev I.V."/>
        </authorList>
    </citation>
    <scope>NUCLEOTIDE SEQUENCE [LARGE SCALE GENOMIC DNA]</scope>
    <source>
        <strain evidence="3">MUCL 33604</strain>
    </source>
</reference>
<organism evidence="2 3">
    <name type="scientific">Jaapia argillacea MUCL 33604</name>
    <dbReference type="NCBI Taxonomy" id="933084"/>
    <lineage>
        <taxon>Eukaryota</taxon>
        <taxon>Fungi</taxon>
        <taxon>Dikarya</taxon>
        <taxon>Basidiomycota</taxon>
        <taxon>Agaricomycotina</taxon>
        <taxon>Agaricomycetes</taxon>
        <taxon>Agaricomycetidae</taxon>
        <taxon>Jaapiales</taxon>
        <taxon>Jaapiaceae</taxon>
        <taxon>Jaapia</taxon>
    </lineage>
</organism>
<dbReference type="EMBL" id="KL197721">
    <property type="protein sequence ID" value="KDQ56860.1"/>
    <property type="molecule type" value="Genomic_DNA"/>
</dbReference>
<dbReference type="AlphaFoldDB" id="A0A067PSQ5"/>
<evidence type="ECO:0000313" key="3">
    <source>
        <dbReference type="Proteomes" id="UP000027265"/>
    </source>
</evidence>
<dbReference type="HOGENOM" id="CLU_1635645_0_0_1"/>
<feature type="transmembrane region" description="Helical" evidence="1">
    <location>
        <begin position="88"/>
        <end position="114"/>
    </location>
</feature>
<feature type="transmembrane region" description="Helical" evidence="1">
    <location>
        <begin position="12"/>
        <end position="36"/>
    </location>
</feature>
<dbReference type="Proteomes" id="UP000027265">
    <property type="component" value="Unassembled WGS sequence"/>
</dbReference>
<keyword evidence="3" id="KW-1185">Reference proteome</keyword>
<proteinExistence type="predicted"/>
<keyword evidence="1" id="KW-0472">Membrane</keyword>
<gene>
    <name evidence="2" type="ORF">JAAARDRAFT_59084</name>
</gene>
<name>A0A067PSQ5_9AGAM</name>
<keyword evidence="1" id="KW-0812">Transmembrane</keyword>
<keyword evidence="1" id="KW-1133">Transmembrane helix</keyword>
<sequence>MSNAALVQEYTATFGGLVTISLFGAAIAWSAVFNAVRGDLLLFSWANCCFVSAGVAATGIGIILRTNGIHLTKDKQNSDGRWFRAHNILRGFAVVSACLVLAGLLIMSVAVINLPQDASGTNSWTGLDTDWREAANIAAGATTIGLSVTFIAIALVTWAWNI</sequence>
<dbReference type="InParanoid" id="A0A067PSQ5"/>
<evidence type="ECO:0000256" key="1">
    <source>
        <dbReference type="SAM" id="Phobius"/>
    </source>
</evidence>
<protein>
    <recommendedName>
        <fullName evidence="4">MARVEL domain-containing protein</fullName>
    </recommendedName>
</protein>
<evidence type="ECO:0000313" key="2">
    <source>
        <dbReference type="EMBL" id="KDQ56860.1"/>
    </source>
</evidence>
<feature type="transmembrane region" description="Helical" evidence="1">
    <location>
        <begin position="42"/>
        <end position="67"/>
    </location>
</feature>
<dbReference type="OrthoDB" id="2679843at2759"/>
<accession>A0A067PSQ5</accession>
<feature type="transmembrane region" description="Helical" evidence="1">
    <location>
        <begin position="134"/>
        <end position="160"/>
    </location>
</feature>
<evidence type="ECO:0008006" key="4">
    <source>
        <dbReference type="Google" id="ProtNLM"/>
    </source>
</evidence>